<protein>
    <submittedName>
        <fullName evidence="1">Uncharacterized protein</fullName>
    </submittedName>
</protein>
<sequence>MSEDDSTVLPLNVDFTAFHVFFSLQGKEYSFNLHNVPSPKDAGTMSLRDAKMQCEPQLQALFRGFEHVLQQRLSQSTDVAAFVLEVKDILERIIRAQANCVLLPDSFYSLLFSEIEDIGWEHISFIGDDATALQFRIFDIVGREHSVRVDLQPGYPDKVPTISADLPKALELNWWSGAGLKHILSQCRKAIDSFQDFWTVMEDIDRKAWVLEPVHPSRAISFRRIALGGHCSLSITVDALSPRTLPEYRFFGSENSVAPLRMRVINNLNRWKMDMLLLENLESVLELVIPSRQDIGNEDSSADCGICYAYFIPNAYVTGSDPCGEASRPDRVCENLNCGRTFHGACLVEWLRSLTTTRQSFDVLFGHCPYCSHPIAVKNSI</sequence>
<dbReference type="Proteomes" id="UP001162992">
    <property type="component" value="Chromosome 21"/>
</dbReference>
<keyword evidence="2" id="KW-1185">Reference proteome</keyword>
<gene>
    <name evidence="1" type="ORF">O6H91_21G057100</name>
</gene>
<proteinExistence type="predicted"/>
<evidence type="ECO:0000313" key="2">
    <source>
        <dbReference type="Proteomes" id="UP001162992"/>
    </source>
</evidence>
<dbReference type="EMBL" id="CM055112">
    <property type="protein sequence ID" value="KAJ7518147.1"/>
    <property type="molecule type" value="Genomic_DNA"/>
</dbReference>
<accession>A0ACC2ALY5</accession>
<comment type="caution">
    <text evidence="1">The sequence shown here is derived from an EMBL/GenBank/DDBJ whole genome shotgun (WGS) entry which is preliminary data.</text>
</comment>
<name>A0ACC2ALY5_DIPCM</name>
<reference evidence="2" key="1">
    <citation type="journal article" date="2024" name="Proc. Natl. Acad. Sci. U.S.A.">
        <title>Extraordinary preservation of gene collinearity over three hundred million years revealed in homosporous lycophytes.</title>
        <authorList>
            <person name="Li C."/>
            <person name="Wickell D."/>
            <person name="Kuo L.Y."/>
            <person name="Chen X."/>
            <person name="Nie B."/>
            <person name="Liao X."/>
            <person name="Peng D."/>
            <person name="Ji J."/>
            <person name="Jenkins J."/>
            <person name="Williams M."/>
            <person name="Shu S."/>
            <person name="Plott C."/>
            <person name="Barry K."/>
            <person name="Rajasekar S."/>
            <person name="Grimwood J."/>
            <person name="Han X."/>
            <person name="Sun S."/>
            <person name="Hou Z."/>
            <person name="He W."/>
            <person name="Dai G."/>
            <person name="Sun C."/>
            <person name="Schmutz J."/>
            <person name="Leebens-Mack J.H."/>
            <person name="Li F.W."/>
            <person name="Wang L."/>
        </authorList>
    </citation>
    <scope>NUCLEOTIDE SEQUENCE [LARGE SCALE GENOMIC DNA]</scope>
    <source>
        <strain evidence="2">cv. PW_Plant_1</strain>
    </source>
</reference>
<organism evidence="1 2">
    <name type="scientific">Diphasiastrum complanatum</name>
    <name type="common">Issler's clubmoss</name>
    <name type="synonym">Lycopodium complanatum</name>
    <dbReference type="NCBI Taxonomy" id="34168"/>
    <lineage>
        <taxon>Eukaryota</taxon>
        <taxon>Viridiplantae</taxon>
        <taxon>Streptophyta</taxon>
        <taxon>Embryophyta</taxon>
        <taxon>Tracheophyta</taxon>
        <taxon>Lycopodiopsida</taxon>
        <taxon>Lycopodiales</taxon>
        <taxon>Lycopodiaceae</taxon>
        <taxon>Lycopodioideae</taxon>
        <taxon>Diphasiastrum</taxon>
    </lineage>
</organism>
<evidence type="ECO:0000313" key="1">
    <source>
        <dbReference type="EMBL" id="KAJ7518147.1"/>
    </source>
</evidence>